<reference evidence="1 2" key="1">
    <citation type="submission" date="2015-04" db="EMBL/GenBank/DDBJ databases">
        <authorList>
            <person name="Syromyatnikov M.Y."/>
            <person name="Popov V.N."/>
        </authorList>
    </citation>
    <scope>NUCLEOTIDE SEQUENCE [LARGE SCALE GENOMIC DNA]</scope>
</reference>
<sequence length="71" mass="8297">MMMEYLMQQQHQQRQHQPRHVRQKLFLTTGMLTVKKIILLDMFERSRAQAVVVGIISHITSTTSTQILSTT</sequence>
<evidence type="ECO:0000313" key="1">
    <source>
        <dbReference type="EMBL" id="CRL02705.1"/>
    </source>
</evidence>
<dbReference type="AlphaFoldDB" id="A0A1J1IVY7"/>
<organism evidence="1 2">
    <name type="scientific">Clunio marinus</name>
    <dbReference type="NCBI Taxonomy" id="568069"/>
    <lineage>
        <taxon>Eukaryota</taxon>
        <taxon>Metazoa</taxon>
        <taxon>Ecdysozoa</taxon>
        <taxon>Arthropoda</taxon>
        <taxon>Hexapoda</taxon>
        <taxon>Insecta</taxon>
        <taxon>Pterygota</taxon>
        <taxon>Neoptera</taxon>
        <taxon>Endopterygota</taxon>
        <taxon>Diptera</taxon>
        <taxon>Nematocera</taxon>
        <taxon>Chironomoidea</taxon>
        <taxon>Chironomidae</taxon>
        <taxon>Clunio</taxon>
    </lineage>
</organism>
<dbReference type="EMBL" id="CVRI01000058">
    <property type="protein sequence ID" value="CRL02705.1"/>
    <property type="molecule type" value="Genomic_DNA"/>
</dbReference>
<keyword evidence="2" id="KW-1185">Reference proteome</keyword>
<accession>A0A1J1IVY7</accession>
<gene>
    <name evidence="1" type="ORF">CLUMA_CG015903</name>
</gene>
<name>A0A1J1IVY7_9DIPT</name>
<protein>
    <submittedName>
        <fullName evidence="1">CLUMA_CG015903, isoform A</fullName>
    </submittedName>
</protein>
<dbReference type="Proteomes" id="UP000183832">
    <property type="component" value="Unassembled WGS sequence"/>
</dbReference>
<proteinExistence type="predicted"/>
<evidence type="ECO:0000313" key="2">
    <source>
        <dbReference type="Proteomes" id="UP000183832"/>
    </source>
</evidence>